<dbReference type="Proteomes" id="UP000186513">
    <property type="component" value="Unassembled WGS sequence"/>
</dbReference>
<evidence type="ECO:0000313" key="2">
    <source>
        <dbReference type="Proteomes" id="UP000186513"/>
    </source>
</evidence>
<dbReference type="SUPFAM" id="SSF54909">
    <property type="entry name" value="Dimeric alpha+beta barrel"/>
    <property type="match status" value="1"/>
</dbReference>
<keyword evidence="2" id="KW-1185">Reference proteome</keyword>
<evidence type="ECO:0000313" key="1">
    <source>
        <dbReference type="EMBL" id="SFZ79477.1"/>
    </source>
</evidence>
<gene>
    <name evidence="1" type="ORF">SAMN02745887_03659</name>
</gene>
<proteinExistence type="predicted"/>
<accession>A0A1K2HS05</accession>
<dbReference type="PIRSF" id="PIRSF007028">
    <property type="entry name" value="UCP007028"/>
    <property type="match status" value="1"/>
</dbReference>
<dbReference type="Pfam" id="PF07237">
    <property type="entry name" value="DUF1428"/>
    <property type="match status" value="1"/>
</dbReference>
<dbReference type="OrthoDB" id="9792392at2"/>
<organism evidence="1 2">
    <name type="scientific">Chitinimonas taiwanensis DSM 18899</name>
    <dbReference type="NCBI Taxonomy" id="1121279"/>
    <lineage>
        <taxon>Bacteria</taxon>
        <taxon>Pseudomonadati</taxon>
        <taxon>Pseudomonadota</taxon>
        <taxon>Betaproteobacteria</taxon>
        <taxon>Neisseriales</taxon>
        <taxon>Chitinibacteraceae</taxon>
        <taxon>Chitinimonas</taxon>
    </lineage>
</organism>
<sequence>MEQYVDGFLIPLPKDKLAEYQQMANLAGEVWMSHGALAYYECLGDDLQGEGTVSFLQSAQSGPDETVVMAWIVYPSRAERERINAAVMADPRMAPMMQPDQPAPFDCKRMAYGGFRTLVALERK</sequence>
<dbReference type="AlphaFoldDB" id="A0A1K2HS05"/>
<dbReference type="InterPro" id="IPR011008">
    <property type="entry name" value="Dimeric_a/b-barrel"/>
</dbReference>
<reference evidence="1 2" key="1">
    <citation type="submission" date="2016-11" db="EMBL/GenBank/DDBJ databases">
        <authorList>
            <person name="Jaros S."/>
            <person name="Januszkiewicz K."/>
            <person name="Wedrychowicz H."/>
        </authorList>
    </citation>
    <scope>NUCLEOTIDE SEQUENCE [LARGE SCALE GENOMIC DNA]</scope>
    <source>
        <strain evidence="1 2">DSM 18899</strain>
    </source>
</reference>
<dbReference type="RefSeq" id="WP_072430137.1">
    <property type="nucleotide sequence ID" value="NZ_FPKR01000018.1"/>
</dbReference>
<name>A0A1K2HS05_9NEIS</name>
<dbReference type="STRING" id="1121279.SAMN02745887_03659"/>
<protein>
    <submittedName>
        <fullName evidence="1">Uncharacterized conserved protein YbaA, DUF1428 family</fullName>
    </submittedName>
</protein>
<dbReference type="Gene3D" id="3.30.70.100">
    <property type="match status" value="1"/>
</dbReference>
<dbReference type="EMBL" id="FPKR01000018">
    <property type="protein sequence ID" value="SFZ79477.1"/>
    <property type="molecule type" value="Genomic_DNA"/>
</dbReference>
<dbReference type="InterPro" id="IPR009874">
    <property type="entry name" value="DUF1428"/>
</dbReference>